<dbReference type="GO" id="GO:0003725">
    <property type="term" value="F:double-stranded RNA binding"/>
    <property type="evidence" value="ECO:0007669"/>
    <property type="project" value="TreeGrafter"/>
</dbReference>
<comment type="caution">
    <text evidence="9">The sequence shown here is derived from an EMBL/GenBank/DDBJ whole genome shotgun (WGS) entry which is preliminary data.</text>
</comment>
<gene>
    <name evidence="10" type="ORF">JBS370_LOCUS35706</name>
    <name evidence="9" type="ORF">ZHD862_LOCUS37777</name>
</gene>
<keyword evidence="7" id="KW-0325">Glycoprotein</keyword>
<sequence length="165" mass="19701">IHLYRLVKEHGFFSRPRYLNRMMILIPANCINIAFALYGAIIQPESFPNHLLFVFLGNLAIYLMYYILMKIIHRENFTRFSIVFLLLAILFWSSSLYFFYQQVKSYEVQPAISRMRNRPCILLNTFDVHDIWHLLSSFSLFFSFLTLLTLDDGIRKEKRKELAAF</sequence>
<dbReference type="EMBL" id="CAJOBD010012830">
    <property type="protein sequence ID" value="CAF4184813.1"/>
    <property type="molecule type" value="Genomic_DNA"/>
</dbReference>
<dbReference type="Pfam" id="PF13965">
    <property type="entry name" value="SID-1_RNA_chan"/>
    <property type="match status" value="1"/>
</dbReference>
<keyword evidence="4" id="KW-0732">Signal</keyword>
<comment type="similarity">
    <text evidence="2">Belongs to the SID1 family.</text>
</comment>
<dbReference type="Proteomes" id="UP000663864">
    <property type="component" value="Unassembled WGS sequence"/>
</dbReference>
<reference evidence="9" key="1">
    <citation type="submission" date="2021-02" db="EMBL/GenBank/DDBJ databases">
        <authorList>
            <person name="Nowell W R."/>
        </authorList>
    </citation>
    <scope>NUCLEOTIDE SEQUENCE</scope>
</reference>
<dbReference type="EMBL" id="CAJNOT010007562">
    <property type="protein sequence ID" value="CAF1508098.1"/>
    <property type="molecule type" value="Genomic_DNA"/>
</dbReference>
<feature type="non-terminal residue" evidence="9">
    <location>
        <position position="1"/>
    </location>
</feature>
<dbReference type="Proteomes" id="UP000663836">
    <property type="component" value="Unassembled WGS sequence"/>
</dbReference>
<dbReference type="GO" id="GO:0005886">
    <property type="term" value="C:plasma membrane"/>
    <property type="evidence" value="ECO:0007669"/>
    <property type="project" value="TreeGrafter"/>
</dbReference>
<evidence type="ECO:0000256" key="4">
    <source>
        <dbReference type="ARBA" id="ARBA00022729"/>
    </source>
</evidence>
<feature type="transmembrane region" description="Helical" evidence="8">
    <location>
        <begin position="47"/>
        <end position="68"/>
    </location>
</feature>
<evidence type="ECO:0000256" key="1">
    <source>
        <dbReference type="ARBA" id="ARBA00004141"/>
    </source>
</evidence>
<keyword evidence="3 8" id="KW-0812">Transmembrane</keyword>
<dbReference type="InterPro" id="IPR025958">
    <property type="entry name" value="SID1_TM_fam"/>
</dbReference>
<feature type="transmembrane region" description="Helical" evidence="8">
    <location>
        <begin position="80"/>
        <end position="100"/>
    </location>
</feature>
<dbReference type="AlphaFoldDB" id="A0A815TGE6"/>
<dbReference type="PANTHER" id="PTHR12185">
    <property type="entry name" value="SID1 TRANSMEMBRANE FAMILY MEMEBER"/>
    <property type="match status" value="1"/>
</dbReference>
<accession>A0A815TGE6</accession>
<name>A0A815TGE6_9BILA</name>
<feature type="transmembrane region" description="Helical" evidence="8">
    <location>
        <begin position="21"/>
        <end position="41"/>
    </location>
</feature>
<proteinExistence type="inferred from homology"/>
<evidence type="ECO:0000313" key="10">
    <source>
        <dbReference type="EMBL" id="CAF4184813.1"/>
    </source>
</evidence>
<dbReference type="PANTHER" id="PTHR12185:SF14">
    <property type="entry name" value="CHOLESTEROL UPTAKE PROTEIN 1"/>
    <property type="match status" value="1"/>
</dbReference>
<evidence type="ECO:0000256" key="7">
    <source>
        <dbReference type="ARBA" id="ARBA00023180"/>
    </source>
</evidence>
<evidence type="ECO:0000313" key="9">
    <source>
        <dbReference type="EMBL" id="CAF1508098.1"/>
    </source>
</evidence>
<evidence type="ECO:0000256" key="8">
    <source>
        <dbReference type="SAM" id="Phobius"/>
    </source>
</evidence>
<evidence type="ECO:0000256" key="2">
    <source>
        <dbReference type="ARBA" id="ARBA00006618"/>
    </source>
</evidence>
<evidence type="ECO:0000313" key="11">
    <source>
        <dbReference type="Proteomes" id="UP000663864"/>
    </source>
</evidence>
<protein>
    <recommendedName>
        <fullName evidence="12">SID1-like protein</fullName>
    </recommendedName>
</protein>
<evidence type="ECO:0000256" key="3">
    <source>
        <dbReference type="ARBA" id="ARBA00022692"/>
    </source>
</evidence>
<organism evidence="9 11">
    <name type="scientific">Rotaria sordida</name>
    <dbReference type="NCBI Taxonomy" id="392033"/>
    <lineage>
        <taxon>Eukaryota</taxon>
        <taxon>Metazoa</taxon>
        <taxon>Spiralia</taxon>
        <taxon>Gnathifera</taxon>
        <taxon>Rotifera</taxon>
        <taxon>Eurotatoria</taxon>
        <taxon>Bdelloidea</taxon>
        <taxon>Philodinida</taxon>
        <taxon>Philodinidae</taxon>
        <taxon>Rotaria</taxon>
    </lineage>
</organism>
<feature type="transmembrane region" description="Helical" evidence="8">
    <location>
        <begin position="131"/>
        <end position="150"/>
    </location>
</feature>
<keyword evidence="6 8" id="KW-0472">Membrane</keyword>
<dbReference type="GO" id="GO:0051033">
    <property type="term" value="F:RNA transmembrane transporter activity"/>
    <property type="evidence" value="ECO:0007669"/>
    <property type="project" value="TreeGrafter"/>
</dbReference>
<dbReference type="GO" id="GO:0005764">
    <property type="term" value="C:lysosome"/>
    <property type="evidence" value="ECO:0007669"/>
    <property type="project" value="TreeGrafter"/>
</dbReference>
<evidence type="ECO:0000256" key="5">
    <source>
        <dbReference type="ARBA" id="ARBA00022989"/>
    </source>
</evidence>
<comment type="subcellular location">
    <subcellularLocation>
        <location evidence="1">Membrane</location>
        <topology evidence="1">Multi-pass membrane protein</topology>
    </subcellularLocation>
</comment>
<evidence type="ECO:0008006" key="12">
    <source>
        <dbReference type="Google" id="ProtNLM"/>
    </source>
</evidence>
<keyword evidence="5 8" id="KW-1133">Transmembrane helix</keyword>
<evidence type="ECO:0000256" key="6">
    <source>
        <dbReference type="ARBA" id="ARBA00023136"/>
    </source>
</evidence>